<organism evidence="1 2">
    <name type="scientific">Croceicoccus marinus</name>
    <dbReference type="NCBI Taxonomy" id="450378"/>
    <lineage>
        <taxon>Bacteria</taxon>
        <taxon>Pseudomonadati</taxon>
        <taxon>Pseudomonadota</taxon>
        <taxon>Alphaproteobacteria</taxon>
        <taxon>Sphingomonadales</taxon>
        <taxon>Erythrobacteraceae</taxon>
        <taxon>Croceicoccus</taxon>
    </lineage>
</organism>
<evidence type="ECO:0000313" key="2">
    <source>
        <dbReference type="Proteomes" id="UP000195807"/>
    </source>
</evidence>
<name>A0A1Z1FFI8_9SPHN</name>
<gene>
    <name evidence="1" type="ORF">A9D14_14410</name>
</gene>
<keyword evidence="2" id="KW-1185">Reference proteome</keyword>
<proteinExistence type="predicted"/>
<dbReference type="AlphaFoldDB" id="A0A1Z1FFI8"/>
<sequence>MRPREVASAKEWHPAQVVSTSCFAAPGNADPADDCVAPCRPVPAIAAQQVAASKIARGPRSRMQFLFVMECVLLRPGRFIKRLS</sequence>
<dbReference type="EMBL" id="CP019603">
    <property type="protein sequence ID" value="ARU17588.1"/>
    <property type="molecule type" value="Genomic_DNA"/>
</dbReference>
<geneLocation type="plasmid" evidence="2">
    <name>pcme4a9i</name>
</geneLocation>
<protein>
    <submittedName>
        <fullName evidence="1">Uncharacterized protein</fullName>
    </submittedName>
</protein>
<dbReference type="PROSITE" id="PS51257">
    <property type="entry name" value="PROKAR_LIPOPROTEIN"/>
    <property type="match status" value="1"/>
</dbReference>
<dbReference type="Proteomes" id="UP000195807">
    <property type="component" value="Plasmid pCME4A9I"/>
</dbReference>
<reference evidence="1 2" key="1">
    <citation type="submission" date="2017-01" db="EMBL/GenBank/DDBJ databases">
        <title>Complete genome sequence of esterase-producing bacterium Croceicoccus marinus E4A9.</title>
        <authorList>
            <person name="Wu Y.-H."/>
            <person name="Cheng H."/>
            <person name="Xu L."/>
            <person name="Huo Y.-Y."/>
            <person name="Wang C.-S."/>
            <person name="Xu X.-W."/>
        </authorList>
    </citation>
    <scope>NUCLEOTIDE SEQUENCE [LARGE SCALE GENOMIC DNA]</scope>
    <source>
        <strain evidence="1 2">E4A9</strain>
        <plasmid evidence="2">Plasmid pcme4a9i</plasmid>
    </source>
</reference>
<evidence type="ECO:0000313" key="1">
    <source>
        <dbReference type="EMBL" id="ARU17588.1"/>
    </source>
</evidence>
<dbReference type="KEGG" id="cman:A9D14_14410"/>
<keyword evidence="1" id="KW-0614">Plasmid</keyword>
<accession>A0A1Z1FFI8</accession>